<accession>A0A562N7F3</accession>
<protein>
    <submittedName>
        <fullName evidence="1">Uncharacterized protein</fullName>
    </submittedName>
</protein>
<gene>
    <name evidence="1" type="ORF">IQ26_05510</name>
</gene>
<comment type="caution">
    <text evidence="1">The sequence shown here is derived from an EMBL/GenBank/DDBJ whole genome shotgun (WGS) entry which is preliminary data.</text>
</comment>
<dbReference type="EMBL" id="VLKT01000041">
    <property type="protein sequence ID" value="TWI28034.1"/>
    <property type="molecule type" value="Genomic_DNA"/>
</dbReference>
<dbReference type="AlphaFoldDB" id="A0A562N7F3"/>
<dbReference type="Proteomes" id="UP000317122">
    <property type="component" value="Unassembled WGS sequence"/>
</dbReference>
<keyword evidence="2" id="KW-1185">Reference proteome</keyword>
<evidence type="ECO:0000313" key="1">
    <source>
        <dbReference type="EMBL" id="TWI28034.1"/>
    </source>
</evidence>
<proteinExistence type="predicted"/>
<reference evidence="1 2" key="1">
    <citation type="journal article" date="2015" name="Stand. Genomic Sci.">
        <title>Genomic Encyclopedia of Bacterial and Archaeal Type Strains, Phase III: the genomes of soil and plant-associated and newly described type strains.</title>
        <authorList>
            <person name="Whitman W.B."/>
            <person name="Woyke T."/>
            <person name="Klenk H.P."/>
            <person name="Zhou Y."/>
            <person name="Lilburn T.G."/>
            <person name="Beck B.J."/>
            <person name="De Vos P."/>
            <person name="Vandamme P."/>
            <person name="Eisen J.A."/>
            <person name="Garrity G."/>
            <person name="Hugenholtz P."/>
            <person name="Kyrpides N.C."/>
        </authorList>
    </citation>
    <scope>NUCLEOTIDE SEQUENCE [LARGE SCALE GENOMIC DNA]</scope>
    <source>
        <strain evidence="1 2">CGMCC 1.2546</strain>
    </source>
</reference>
<sequence length="123" mass="13025">MAKAATKKPTASAGMADMASKVGEPLSKVGRVKKTGTSVPISATRFEAVMRAAELSGLLGEKSTRIGGRISPVLIDKAKKQTGIKTDTDLIEFALASVALDDNFAKTFRKTRRTVDPSLKLGF</sequence>
<dbReference type="RefSeq" id="WP_240547259.1">
    <property type="nucleotide sequence ID" value="NZ_BSPF01000103.1"/>
</dbReference>
<evidence type="ECO:0000313" key="2">
    <source>
        <dbReference type="Proteomes" id="UP000317122"/>
    </source>
</evidence>
<name>A0A562N7F3_9HYPH</name>
<organism evidence="1 2">
    <name type="scientific">Mesorhizobium tianshanense</name>
    <dbReference type="NCBI Taxonomy" id="39844"/>
    <lineage>
        <taxon>Bacteria</taxon>
        <taxon>Pseudomonadati</taxon>
        <taxon>Pseudomonadota</taxon>
        <taxon>Alphaproteobacteria</taxon>
        <taxon>Hyphomicrobiales</taxon>
        <taxon>Phyllobacteriaceae</taxon>
        <taxon>Mesorhizobium</taxon>
    </lineage>
</organism>